<proteinExistence type="predicted"/>
<comment type="caution">
    <text evidence="2">The sequence shown here is derived from an EMBL/GenBank/DDBJ whole genome shotgun (WGS) entry which is preliminary data.</text>
</comment>
<dbReference type="Proteomes" id="UP000815325">
    <property type="component" value="Unassembled WGS sequence"/>
</dbReference>
<feature type="compositionally biased region" description="Polar residues" evidence="1">
    <location>
        <begin position="164"/>
        <end position="193"/>
    </location>
</feature>
<reference evidence="2" key="1">
    <citation type="submission" date="2017-08" db="EMBL/GenBank/DDBJ databases">
        <authorList>
            <person name="Polle J.E."/>
            <person name="Barry K."/>
            <person name="Cushman J."/>
            <person name="Schmutz J."/>
            <person name="Tran D."/>
            <person name="Hathwaick L.T."/>
            <person name="Yim W.C."/>
            <person name="Jenkins J."/>
            <person name="Mckie-Krisberg Z.M."/>
            <person name="Prochnik S."/>
            <person name="Lindquist E."/>
            <person name="Dockter R.B."/>
            <person name="Adam C."/>
            <person name="Molina H."/>
            <person name="Bunkerborg J."/>
            <person name="Jin E."/>
            <person name="Buchheim M."/>
            <person name="Magnuson J."/>
        </authorList>
    </citation>
    <scope>NUCLEOTIDE SEQUENCE</scope>
    <source>
        <strain evidence="2">CCAP 19/18</strain>
    </source>
</reference>
<evidence type="ECO:0008006" key="4">
    <source>
        <dbReference type="Google" id="ProtNLM"/>
    </source>
</evidence>
<feature type="region of interest" description="Disordered" evidence="1">
    <location>
        <begin position="162"/>
        <end position="204"/>
    </location>
</feature>
<feature type="non-terminal residue" evidence="2">
    <location>
        <position position="269"/>
    </location>
</feature>
<gene>
    <name evidence="2" type="ORF">DUNSADRAFT_179</name>
</gene>
<name>A0ABQ7FZD8_DUNSA</name>
<organism evidence="2 3">
    <name type="scientific">Dunaliella salina</name>
    <name type="common">Green alga</name>
    <name type="synonym">Protococcus salinus</name>
    <dbReference type="NCBI Taxonomy" id="3046"/>
    <lineage>
        <taxon>Eukaryota</taxon>
        <taxon>Viridiplantae</taxon>
        <taxon>Chlorophyta</taxon>
        <taxon>core chlorophytes</taxon>
        <taxon>Chlorophyceae</taxon>
        <taxon>CS clade</taxon>
        <taxon>Chlamydomonadales</taxon>
        <taxon>Dunaliellaceae</taxon>
        <taxon>Dunaliella</taxon>
    </lineage>
</organism>
<feature type="compositionally biased region" description="Basic and acidic residues" evidence="1">
    <location>
        <begin position="194"/>
        <end position="204"/>
    </location>
</feature>
<dbReference type="EMBL" id="MU070441">
    <property type="protein sequence ID" value="KAF5827711.1"/>
    <property type="molecule type" value="Genomic_DNA"/>
</dbReference>
<evidence type="ECO:0000313" key="2">
    <source>
        <dbReference type="EMBL" id="KAF5827711.1"/>
    </source>
</evidence>
<sequence>MAAWPHPYGSATTATTSTATANSSKAAKPQDNRPAFGTAAAAPGAAAAAPSGAVQLGGGVASAVAAAGESWGVVCERVLGVPPLPLWRVVLQPAFAGRAKELLAECFRSVAAAVQAPLAQCLSEAKEARPEPAGEVSCKGWPMGSASLAPLPMKAGQGRLELHNGQQQQQPHSNGNSSNSSKVPWSERLGSSKQEGRKGAAEEGDKDFRQNVHWIRQRFDNELLAALQAALLLLLGPRPSPVPSSSAAAASALPTLAGPASSGLLNMGS</sequence>
<evidence type="ECO:0000256" key="1">
    <source>
        <dbReference type="SAM" id="MobiDB-lite"/>
    </source>
</evidence>
<feature type="compositionally biased region" description="Low complexity" evidence="1">
    <location>
        <begin position="10"/>
        <end position="27"/>
    </location>
</feature>
<protein>
    <recommendedName>
        <fullName evidence="4">Encoded protein</fullName>
    </recommendedName>
</protein>
<keyword evidence="3" id="KW-1185">Reference proteome</keyword>
<evidence type="ECO:0000313" key="3">
    <source>
        <dbReference type="Proteomes" id="UP000815325"/>
    </source>
</evidence>
<feature type="region of interest" description="Disordered" evidence="1">
    <location>
        <begin position="1"/>
        <end position="39"/>
    </location>
</feature>
<accession>A0ABQ7FZD8</accession>